<reference evidence="1 2" key="1">
    <citation type="submission" date="2024-01" db="EMBL/GenBank/DDBJ databases">
        <title>The genomes of 5 underutilized Papilionoideae crops provide insights into root nodulation and disease resistanc.</title>
        <authorList>
            <person name="Jiang F."/>
        </authorList>
    </citation>
    <scope>NUCLEOTIDE SEQUENCE [LARGE SCALE GENOMIC DNA]</scope>
    <source>
        <strain evidence="1">JINMINGXINNONG_FW02</strain>
        <tissue evidence="1">Leaves</tissue>
    </source>
</reference>
<evidence type="ECO:0000313" key="2">
    <source>
        <dbReference type="Proteomes" id="UP001374584"/>
    </source>
</evidence>
<dbReference type="EMBL" id="JAYMYR010000006">
    <property type="protein sequence ID" value="KAK7357406.1"/>
    <property type="molecule type" value="Genomic_DNA"/>
</dbReference>
<dbReference type="Proteomes" id="UP001374584">
    <property type="component" value="Unassembled WGS sequence"/>
</dbReference>
<name>A0AAN9MMY4_PHACN</name>
<accession>A0AAN9MMY4</accession>
<gene>
    <name evidence="1" type="ORF">VNO80_16691</name>
</gene>
<protein>
    <submittedName>
        <fullName evidence="1">Uncharacterized protein</fullName>
    </submittedName>
</protein>
<keyword evidence="2" id="KW-1185">Reference proteome</keyword>
<sequence>MFFDFHRRKFYVLVYLYMLYFLQYESAKKTLRASSVNTLIHKHKTLGRTLQCLPFHNSIPSDLSSFLYLWLCGR</sequence>
<comment type="caution">
    <text evidence="1">The sequence shown here is derived from an EMBL/GenBank/DDBJ whole genome shotgun (WGS) entry which is preliminary data.</text>
</comment>
<evidence type="ECO:0000313" key="1">
    <source>
        <dbReference type="EMBL" id="KAK7357406.1"/>
    </source>
</evidence>
<organism evidence="1 2">
    <name type="scientific">Phaseolus coccineus</name>
    <name type="common">Scarlet runner bean</name>
    <name type="synonym">Phaseolus multiflorus</name>
    <dbReference type="NCBI Taxonomy" id="3886"/>
    <lineage>
        <taxon>Eukaryota</taxon>
        <taxon>Viridiplantae</taxon>
        <taxon>Streptophyta</taxon>
        <taxon>Embryophyta</taxon>
        <taxon>Tracheophyta</taxon>
        <taxon>Spermatophyta</taxon>
        <taxon>Magnoliopsida</taxon>
        <taxon>eudicotyledons</taxon>
        <taxon>Gunneridae</taxon>
        <taxon>Pentapetalae</taxon>
        <taxon>rosids</taxon>
        <taxon>fabids</taxon>
        <taxon>Fabales</taxon>
        <taxon>Fabaceae</taxon>
        <taxon>Papilionoideae</taxon>
        <taxon>50 kb inversion clade</taxon>
        <taxon>NPAAA clade</taxon>
        <taxon>indigoferoid/millettioid clade</taxon>
        <taxon>Phaseoleae</taxon>
        <taxon>Phaseolus</taxon>
    </lineage>
</organism>
<proteinExistence type="predicted"/>
<dbReference type="AlphaFoldDB" id="A0AAN9MMY4"/>